<dbReference type="EMBL" id="AE014075">
    <property type="protein sequence ID" value="AAN78876.1"/>
    <property type="molecule type" value="Genomic_DNA"/>
</dbReference>
<proteinExistence type="predicted"/>
<keyword evidence="2" id="KW-1185">Reference proteome</keyword>
<evidence type="ECO:0000313" key="2">
    <source>
        <dbReference type="Proteomes" id="UP000001410"/>
    </source>
</evidence>
<accession>A0A0H2V6K5</accession>
<dbReference type="STRING" id="199310.c0395"/>
<sequence length="41" mass="4569">MITTVFLMYLRMASFDVLTDLVDGGVINKTFAVIKNGNVFN</sequence>
<dbReference type="KEGG" id="ecc:c0395"/>
<evidence type="ECO:0000313" key="1">
    <source>
        <dbReference type="EMBL" id="AAN78876.1"/>
    </source>
</evidence>
<dbReference type="AlphaFoldDB" id="A0A0H2V6K5"/>
<name>A0A0H2V6K5_ECOL6</name>
<gene>
    <name evidence="1" type="ordered locus">c0395</name>
</gene>
<dbReference type="Proteomes" id="UP000001410">
    <property type="component" value="Chromosome"/>
</dbReference>
<dbReference type="HOGENOM" id="CLU_3373786_0_0_6"/>
<protein>
    <submittedName>
        <fullName evidence="1">Uncharacterized protein</fullName>
    </submittedName>
</protein>
<reference evidence="1 2" key="1">
    <citation type="journal article" date="2002" name="Proc. Natl. Acad. Sci. U.S.A.">
        <title>Extensive mosaic structure revealed by the complete genome sequence of uropathogenic Escherichia coli.</title>
        <authorList>
            <person name="Welch R.A."/>
            <person name="Burland V."/>
            <person name="Plunkett G.III."/>
            <person name="Redford P."/>
            <person name="Roesch P."/>
            <person name="Rasko D."/>
            <person name="Buckles E.L."/>
            <person name="Liou S.R."/>
            <person name="Boutin A."/>
            <person name="Hackett J."/>
            <person name="Stroud D."/>
            <person name="Mayhew G.F."/>
            <person name="Rose D.J."/>
            <person name="Zhou S."/>
            <person name="Schwartz D.C."/>
            <person name="Perna N.T."/>
            <person name="Mobley H.L."/>
            <person name="Donnenberg M.S."/>
            <person name="Blattner F.R."/>
        </authorList>
    </citation>
    <scope>NUCLEOTIDE SEQUENCE [LARGE SCALE GENOMIC DNA]</scope>
    <source>
        <strain evidence="2">CFT073 / ATCC 700928 / UPEC</strain>
    </source>
</reference>
<organism evidence="1 2">
    <name type="scientific">Escherichia coli O6:H1 (strain CFT073 / ATCC 700928 / UPEC)</name>
    <dbReference type="NCBI Taxonomy" id="199310"/>
    <lineage>
        <taxon>Bacteria</taxon>
        <taxon>Pseudomonadati</taxon>
        <taxon>Pseudomonadota</taxon>
        <taxon>Gammaproteobacteria</taxon>
        <taxon>Enterobacterales</taxon>
        <taxon>Enterobacteriaceae</taxon>
        <taxon>Escherichia</taxon>
    </lineage>
</organism>